<dbReference type="Gene3D" id="1.10.8.430">
    <property type="entry name" value="Helical domain of apoptotic protease-activating factors"/>
    <property type="match status" value="1"/>
</dbReference>
<evidence type="ECO:0000256" key="1">
    <source>
        <dbReference type="ARBA" id="ARBA00002074"/>
    </source>
</evidence>
<dbReference type="PRINTS" id="PR00364">
    <property type="entry name" value="DISEASERSIST"/>
</dbReference>
<accession>A0AAV1D058</accession>
<evidence type="ECO:0000256" key="9">
    <source>
        <dbReference type="ARBA" id="ARBA00022821"/>
    </source>
</evidence>
<dbReference type="SUPFAM" id="SSF52540">
    <property type="entry name" value="P-loop containing nucleoside triphosphate hydrolases"/>
    <property type="match status" value="1"/>
</dbReference>
<evidence type="ECO:0000259" key="11">
    <source>
        <dbReference type="Pfam" id="PF00931"/>
    </source>
</evidence>
<dbReference type="EMBL" id="OX459120">
    <property type="protein sequence ID" value="CAI9100966.1"/>
    <property type="molecule type" value="Genomic_DNA"/>
</dbReference>
<keyword evidence="6" id="KW-0381">Hypersensitive response</keyword>
<dbReference type="GO" id="GO:0005737">
    <property type="term" value="C:cytoplasm"/>
    <property type="evidence" value="ECO:0007669"/>
    <property type="project" value="UniProtKB-SubCell"/>
</dbReference>
<keyword evidence="10" id="KW-0067">ATP-binding</keyword>
<dbReference type="InterPro" id="IPR027417">
    <property type="entry name" value="P-loop_NTPase"/>
</dbReference>
<dbReference type="FunFam" id="3.40.50.300:FF:001091">
    <property type="entry name" value="Probable disease resistance protein At1g61300"/>
    <property type="match status" value="1"/>
</dbReference>
<keyword evidence="15" id="KW-1185">Reference proteome</keyword>
<evidence type="ECO:0000256" key="5">
    <source>
        <dbReference type="ARBA" id="ARBA00022614"/>
    </source>
</evidence>
<evidence type="ECO:0000256" key="2">
    <source>
        <dbReference type="ARBA" id="ARBA00004496"/>
    </source>
</evidence>
<sequence>MCGRKWGKDARCRSVLLRIELIVGEQAQKFESTALRLRDDQVASDLKWLLLDKGISKFLACIQQSLLQEMEELYLVFLDGSSQTGPSSPEEVNLLVGIAESLLHNLQDLLQQENYCAAPLVAVEDLKENVRFLKNFLLFAMFGGLEHWQMEELLTHFGDLLLNAAHLTFMSRYYYYRKMWYYIYQLIERIQPLDSRTGEIYVRVLQALKFSLSSHHPAPGDNKLLLRDFVDSLLTLLGGLLVVGTSCTVNIFNHQMQKLHDELTSLSTILKETQSKFDELYDKIHGLVGIVICEAATTICYLFAKRDEGGLLNTLELLFSDLEEKFKRIKAEMEAHKYSVTIASHFPQSNVLEFIDSVVEKFGPCQADSVALEKDKLKTLQNALIFLRSFLEDVMEHCNQNEKLQALRTRIVDIANETDSVLDSILAGDANQSLVMRLDTITEDINLIRTEASESFNKMLSAGEIMVGLDDEARKIIDGLKRGGKLLDIVSVVGMAGLGKTTLAKKVYRDPAITHHFSARSWCRVSQVYSKRSLLLEILNNFDKFNDDKLSEMDEDDLAIKLYRHLKGKRYLVVLDDVWDIAVWNSLLNSFPTDANESRILVTSRDHGVAKKIKPDRKPHRLRWLNDDESWKLMQKKICYEEDRPESVLALGREIAQLCKGLPLTVLIVSGILANTKADTWMEVAESLRRGKLSFIEQCKKTLNLSYSHLPKDLKPCFLYLGAYQEYVKVPVRNLLWLWAAEGLVKITDRECLEDVAEGYVMELVRRSLVMVAEKRSSGRVKSFILHDLLRDFCQAKGKEANFLHSLNAYQLGTSIEPSILYRSRLYPRREGLLESRLLCSRLRNLFVVSENEKWYRRHRFNVLYKLCQSKDLRVLDLRRINLGPFFPRVVELHVNLKYLALALSIQGEILAMPSSISNLSNLETFIIEGSRLRVSLPYTMWDMKNLRQLCISESACWELPKENPEDCSDLGNLETLSTVVFPCSHTMEAVVKKFPNIRRLKCNLIQTGACIGSCKTLSLDEMSQLESLTLSQVHQEFHDLHFQFPLNIKKLVLSGLCMPWNKISAIDELPYLEVLKLLNNAFTGEVWDMEEGKFPELKYLKLADLELVSWTGTESDDNFPCLQKLVLERCRCLKEVPLCLAHIPDLAMIEVSKCENATSSIKQIKEKQMELTGDELLKILIHHS</sequence>
<dbReference type="PANTHER" id="PTHR23155:SF1152">
    <property type="entry name" value="AAA+ ATPASE DOMAIN-CONTAINING PROTEIN"/>
    <property type="match status" value="1"/>
</dbReference>
<dbReference type="SUPFAM" id="SSF52058">
    <property type="entry name" value="L domain-like"/>
    <property type="match status" value="1"/>
</dbReference>
<dbReference type="InterPro" id="IPR058922">
    <property type="entry name" value="WHD_DRP"/>
</dbReference>
<reference evidence="14" key="1">
    <citation type="submission" date="2023-03" db="EMBL/GenBank/DDBJ databases">
        <authorList>
            <person name="Julca I."/>
        </authorList>
    </citation>
    <scope>NUCLEOTIDE SEQUENCE</scope>
</reference>
<name>A0AAV1D058_OLDCO</name>
<dbReference type="Gene3D" id="3.80.10.10">
    <property type="entry name" value="Ribonuclease Inhibitor"/>
    <property type="match status" value="1"/>
</dbReference>
<comment type="function">
    <text evidence="1">Confers resistance to late blight (Phytophthora infestans) races carrying the avirulence gene Avr1. Resistance proteins guard the plant against pathogens that contain an appropriate avirulence protein via an indirect interaction with this avirulence protein. That triggers a defense system including the hypersensitive response, which restricts the pathogen growth.</text>
</comment>
<dbReference type="AlphaFoldDB" id="A0AAV1D058"/>
<dbReference type="InterPro" id="IPR032675">
    <property type="entry name" value="LRR_dom_sf"/>
</dbReference>
<feature type="domain" description="NB-ARC" evidence="11">
    <location>
        <begin position="471"/>
        <end position="640"/>
    </location>
</feature>
<dbReference type="InterPro" id="IPR044974">
    <property type="entry name" value="Disease_R_plants"/>
</dbReference>
<comment type="similarity">
    <text evidence="3">Belongs to the disease resistance NB-LRR family.</text>
</comment>
<evidence type="ECO:0000256" key="8">
    <source>
        <dbReference type="ARBA" id="ARBA00022741"/>
    </source>
</evidence>
<dbReference type="GO" id="GO:0043531">
    <property type="term" value="F:ADP binding"/>
    <property type="evidence" value="ECO:0007669"/>
    <property type="project" value="InterPro"/>
</dbReference>
<dbReference type="Gene3D" id="3.40.50.300">
    <property type="entry name" value="P-loop containing nucleotide triphosphate hydrolases"/>
    <property type="match status" value="1"/>
</dbReference>
<keyword evidence="7" id="KW-0677">Repeat</keyword>
<dbReference type="GO" id="GO:0005524">
    <property type="term" value="F:ATP binding"/>
    <property type="evidence" value="ECO:0007669"/>
    <property type="project" value="UniProtKB-KW"/>
</dbReference>
<proteinExistence type="inferred from homology"/>
<dbReference type="Pfam" id="PF12061">
    <property type="entry name" value="NB-LRR"/>
    <property type="match status" value="1"/>
</dbReference>
<evidence type="ECO:0000313" key="14">
    <source>
        <dbReference type="EMBL" id="CAI9100966.1"/>
    </source>
</evidence>
<dbReference type="InterPro" id="IPR021929">
    <property type="entry name" value="R1A-like_N"/>
</dbReference>
<evidence type="ECO:0000259" key="12">
    <source>
        <dbReference type="Pfam" id="PF12061"/>
    </source>
</evidence>
<dbReference type="InterPro" id="IPR002182">
    <property type="entry name" value="NB-ARC"/>
</dbReference>
<dbReference type="Pfam" id="PF23559">
    <property type="entry name" value="WHD_DRP"/>
    <property type="match status" value="1"/>
</dbReference>
<protein>
    <submittedName>
        <fullName evidence="14">OLC1v1038158C1</fullName>
    </submittedName>
</protein>
<feature type="domain" description="Disease resistance protein winged helix" evidence="13">
    <location>
        <begin position="730"/>
        <end position="793"/>
    </location>
</feature>
<dbReference type="InterPro" id="IPR036388">
    <property type="entry name" value="WH-like_DNA-bd_sf"/>
</dbReference>
<dbReference type="GO" id="GO:0051607">
    <property type="term" value="P:defense response to virus"/>
    <property type="evidence" value="ECO:0007669"/>
    <property type="project" value="UniProtKB-ARBA"/>
</dbReference>
<keyword evidence="8" id="KW-0547">Nucleotide-binding</keyword>
<evidence type="ECO:0000256" key="4">
    <source>
        <dbReference type="ARBA" id="ARBA00022490"/>
    </source>
</evidence>
<keyword evidence="9" id="KW-0611">Plant defense</keyword>
<evidence type="ECO:0000256" key="6">
    <source>
        <dbReference type="ARBA" id="ARBA00022667"/>
    </source>
</evidence>
<evidence type="ECO:0000256" key="3">
    <source>
        <dbReference type="ARBA" id="ARBA00008894"/>
    </source>
</evidence>
<dbReference type="Proteomes" id="UP001161247">
    <property type="component" value="Chromosome 3"/>
</dbReference>
<dbReference type="InterPro" id="IPR042197">
    <property type="entry name" value="Apaf_helical"/>
</dbReference>
<dbReference type="Pfam" id="PF00931">
    <property type="entry name" value="NB-ARC"/>
    <property type="match status" value="1"/>
</dbReference>
<feature type="domain" description="Late blight resistance protein R1A-like N-terminal" evidence="12">
    <location>
        <begin position="97"/>
        <end position="305"/>
    </location>
</feature>
<evidence type="ECO:0000259" key="13">
    <source>
        <dbReference type="Pfam" id="PF23559"/>
    </source>
</evidence>
<keyword evidence="5" id="KW-0433">Leucine-rich repeat</keyword>
<evidence type="ECO:0000313" key="15">
    <source>
        <dbReference type="Proteomes" id="UP001161247"/>
    </source>
</evidence>
<dbReference type="GO" id="GO:0009626">
    <property type="term" value="P:plant-type hypersensitive response"/>
    <property type="evidence" value="ECO:0007669"/>
    <property type="project" value="UniProtKB-KW"/>
</dbReference>
<gene>
    <name evidence="14" type="ORF">OLC1_LOCUS10665</name>
</gene>
<organism evidence="14 15">
    <name type="scientific">Oldenlandia corymbosa var. corymbosa</name>
    <dbReference type="NCBI Taxonomy" id="529605"/>
    <lineage>
        <taxon>Eukaryota</taxon>
        <taxon>Viridiplantae</taxon>
        <taxon>Streptophyta</taxon>
        <taxon>Embryophyta</taxon>
        <taxon>Tracheophyta</taxon>
        <taxon>Spermatophyta</taxon>
        <taxon>Magnoliopsida</taxon>
        <taxon>eudicotyledons</taxon>
        <taxon>Gunneridae</taxon>
        <taxon>Pentapetalae</taxon>
        <taxon>asterids</taxon>
        <taxon>lamiids</taxon>
        <taxon>Gentianales</taxon>
        <taxon>Rubiaceae</taxon>
        <taxon>Rubioideae</taxon>
        <taxon>Spermacoceae</taxon>
        <taxon>Hedyotis-Oldenlandia complex</taxon>
        <taxon>Oldenlandia</taxon>
    </lineage>
</organism>
<dbReference type="FunFam" id="1.10.10.10:FF:000322">
    <property type="entry name" value="Probable disease resistance protein At1g63360"/>
    <property type="match status" value="1"/>
</dbReference>
<evidence type="ECO:0000256" key="10">
    <source>
        <dbReference type="ARBA" id="ARBA00022840"/>
    </source>
</evidence>
<dbReference type="Gene3D" id="1.10.10.10">
    <property type="entry name" value="Winged helix-like DNA-binding domain superfamily/Winged helix DNA-binding domain"/>
    <property type="match status" value="1"/>
</dbReference>
<dbReference type="PANTHER" id="PTHR23155">
    <property type="entry name" value="DISEASE RESISTANCE PROTEIN RP"/>
    <property type="match status" value="1"/>
</dbReference>
<comment type="subcellular location">
    <subcellularLocation>
        <location evidence="2">Cytoplasm</location>
    </subcellularLocation>
</comment>
<keyword evidence="4" id="KW-0963">Cytoplasm</keyword>
<evidence type="ECO:0000256" key="7">
    <source>
        <dbReference type="ARBA" id="ARBA00022737"/>
    </source>
</evidence>